<name>A0AAV8A661_9EUKA</name>
<gene>
    <name evidence="4" type="ORF">M0812_05965</name>
</gene>
<evidence type="ECO:0000259" key="2">
    <source>
        <dbReference type="PROSITE" id="PS50003"/>
    </source>
</evidence>
<dbReference type="InterPro" id="IPR000219">
    <property type="entry name" value="DH_dom"/>
</dbReference>
<proteinExistence type="predicted"/>
<feature type="compositionally biased region" description="Polar residues" evidence="1">
    <location>
        <begin position="1"/>
        <end position="34"/>
    </location>
</feature>
<dbReference type="Gene3D" id="2.120.10.80">
    <property type="entry name" value="Kelch-type beta propeller"/>
    <property type="match status" value="1"/>
</dbReference>
<evidence type="ECO:0000313" key="4">
    <source>
        <dbReference type="EMBL" id="KAJ3449806.1"/>
    </source>
</evidence>
<dbReference type="InterPro" id="IPR015915">
    <property type="entry name" value="Kelch-typ_b-propeller"/>
</dbReference>
<evidence type="ECO:0000313" key="5">
    <source>
        <dbReference type="Proteomes" id="UP001146793"/>
    </source>
</evidence>
<feature type="region of interest" description="Disordered" evidence="1">
    <location>
        <begin position="1008"/>
        <end position="1063"/>
    </location>
</feature>
<dbReference type="PANTHER" id="PTHR12673">
    <property type="entry name" value="FACIOGENITAL DYSPLASIA PROTEIN"/>
    <property type="match status" value="1"/>
</dbReference>
<feature type="compositionally biased region" description="Low complexity" evidence="1">
    <location>
        <begin position="894"/>
        <end position="904"/>
    </location>
</feature>
<dbReference type="Pfam" id="PF00621">
    <property type="entry name" value="RhoGEF"/>
    <property type="match status" value="1"/>
</dbReference>
<dbReference type="SMART" id="SM00233">
    <property type="entry name" value="PH"/>
    <property type="match status" value="1"/>
</dbReference>
<dbReference type="PANTHER" id="PTHR12673:SF159">
    <property type="entry name" value="LD03170P"/>
    <property type="match status" value="1"/>
</dbReference>
<feature type="region of interest" description="Disordered" evidence="1">
    <location>
        <begin position="1"/>
        <end position="77"/>
    </location>
</feature>
<evidence type="ECO:0000256" key="1">
    <source>
        <dbReference type="SAM" id="MobiDB-lite"/>
    </source>
</evidence>
<dbReference type="Gene3D" id="2.30.29.30">
    <property type="entry name" value="Pleckstrin-homology domain (PH domain)/Phosphotyrosine-binding domain (PTB)"/>
    <property type="match status" value="1"/>
</dbReference>
<dbReference type="CDD" id="cd00160">
    <property type="entry name" value="RhoGEF"/>
    <property type="match status" value="1"/>
</dbReference>
<feature type="compositionally biased region" description="Polar residues" evidence="1">
    <location>
        <begin position="918"/>
        <end position="929"/>
    </location>
</feature>
<dbReference type="InterPro" id="IPR051092">
    <property type="entry name" value="FYVE_RhoGEF_PH"/>
</dbReference>
<dbReference type="GO" id="GO:0005085">
    <property type="term" value="F:guanyl-nucleotide exchange factor activity"/>
    <property type="evidence" value="ECO:0007669"/>
    <property type="project" value="InterPro"/>
</dbReference>
<dbReference type="SUPFAM" id="SSF50729">
    <property type="entry name" value="PH domain-like"/>
    <property type="match status" value="1"/>
</dbReference>
<feature type="compositionally biased region" description="Basic and acidic residues" evidence="1">
    <location>
        <begin position="945"/>
        <end position="964"/>
    </location>
</feature>
<feature type="compositionally biased region" description="Basic residues" evidence="1">
    <location>
        <begin position="965"/>
        <end position="983"/>
    </location>
</feature>
<feature type="compositionally biased region" description="Low complexity" evidence="1">
    <location>
        <begin position="60"/>
        <end position="77"/>
    </location>
</feature>
<dbReference type="Gene3D" id="1.20.900.10">
    <property type="entry name" value="Dbl homology (DH) domain"/>
    <property type="match status" value="1"/>
</dbReference>
<dbReference type="InterPro" id="IPR035899">
    <property type="entry name" value="DBL_dom_sf"/>
</dbReference>
<feature type="compositionally biased region" description="Basic and acidic residues" evidence="1">
    <location>
        <begin position="905"/>
        <end position="916"/>
    </location>
</feature>
<comment type="caution">
    <text evidence="4">The sequence shown here is derived from an EMBL/GenBank/DDBJ whole genome shotgun (WGS) entry which is preliminary data.</text>
</comment>
<feature type="region of interest" description="Disordered" evidence="1">
    <location>
        <begin position="800"/>
        <end position="993"/>
    </location>
</feature>
<accession>A0AAV8A661</accession>
<dbReference type="InterPro" id="IPR011993">
    <property type="entry name" value="PH-like_dom_sf"/>
</dbReference>
<dbReference type="PROSITE" id="PS50096">
    <property type="entry name" value="IQ"/>
    <property type="match status" value="1"/>
</dbReference>
<dbReference type="Proteomes" id="UP001146793">
    <property type="component" value="Unassembled WGS sequence"/>
</dbReference>
<dbReference type="GO" id="GO:0005737">
    <property type="term" value="C:cytoplasm"/>
    <property type="evidence" value="ECO:0007669"/>
    <property type="project" value="TreeGrafter"/>
</dbReference>
<sequence>MSQIKVLTSENKTCNSNNLNGSVPQSQSNQNLQNKENDGIVNKKKNQNPNNNGEFKLKPKNGITPNINPNKPKKQNNIFPKKEIPLLNKTDNKTINSMNRIQNVFRGYQTRKKILEPEFENALTRRYLIQEIIETEKTYVSLLDILVKEFLIPLKKQEILDQTQLSKIFSNIETIFGLNQKLYEGFLERRSNLETRTWSDLFSRFVPFLKIYSLFISNYNTALKTLETNISTNETFNNFLNKVHSLEQLNELKIFDLLITPVQRIPRYVLLIRGVIKSMDQNHKEREEFCKVLRKLKEVANHVNKIKLLSDNFRKLINLQIKLPNSDETLEIISGRRLIKEGHLIEIRHQNPDISWGILFNDIFISATKIGERKFEARVILPIDGLSIRDLKFSKGISKNFSLTGENDTFIFQCNNSRIKTEWIKVLKSTQEENIQRKKLSMDGVQWAKIETHGKFPPNIHNTKGCILNKQLYIFSGNRTNSTTENMFTNLYILNLDNWEWETKHSMNGSPPTPRSGNTMSLIEDRIFIFGGMSDKKRLSDLHIFSISYDLWINNPETYGTPPTKRSGHSASVIKNQLWIFGGKSGEREFLNDLYCLDTTTFTWYRVIFEGFKPLPRALHSSICLGKQLLVFGGISQASTYDDLWVFDLENFYWYEGNIQGKQPTAKYSHSCIIINNMIWFVGGNSFNNERDLTFLDLEKLKWSVVHEEGEIPNKNERITILSDQSLNGNLFFRTEQNESKVSNIIYTLDTMFRKGISYQEEKNIESEYEIIETTKIKRQINVKIKRQINLKINTKNLKNDLNLNNNEQPPQNDKIANSKKGEQPKIENNNSSTVGEFKNNTDDEEKAQDEKKVPEINENIQENNNHNIQQHSNKKKNLKKKKKKKKKKKRNNNKNNKIKNQNGKSDHENEIDLEIKPTTNSKSDFQNKNYRKNSLTKHKIKQRSKSDPKEIREMNKKKQQIIEKKKKNKKFRFANNKNKKLTKTKDKNQYPPQLLFSKQYLINVPKIPEKISNPKKNIKHSNSTLELSNKKSKKSSLKSPKMRDKQSQKRYRLSWFRKNDEK</sequence>
<dbReference type="EMBL" id="JANTQA010000012">
    <property type="protein sequence ID" value="KAJ3449806.1"/>
    <property type="molecule type" value="Genomic_DNA"/>
</dbReference>
<dbReference type="SMART" id="SM00325">
    <property type="entry name" value="RhoGEF"/>
    <property type="match status" value="1"/>
</dbReference>
<dbReference type="AlphaFoldDB" id="A0AAV8A661"/>
<feature type="compositionally biased region" description="Basic residues" evidence="1">
    <location>
        <begin position="930"/>
        <end position="944"/>
    </location>
</feature>
<feature type="domain" description="PH" evidence="2">
    <location>
        <begin position="337"/>
        <end position="432"/>
    </location>
</feature>
<dbReference type="InterPro" id="IPR001849">
    <property type="entry name" value="PH_domain"/>
</dbReference>
<feature type="domain" description="DH" evidence="3">
    <location>
        <begin position="124"/>
        <end position="306"/>
    </location>
</feature>
<evidence type="ECO:0000259" key="3">
    <source>
        <dbReference type="PROSITE" id="PS50010"/>
    </source>
</evidence>
<protein>
    <submittedName>
        <fullName evidence="4">Faciogenital dysplasia protein</fullName>
    </submittedName>
</protein>
<dbReference type="PROSITE" id="PS50010">
    <property type="entry name" value="DH_2"/>
    <property type="match status" value="1"/>
</dbReference>
<dbReference type="SUPFAM" id="SSF48065">
    <property type="entry name" value="DBL homology domain (DH-domain)"/>
    <property type="match status" value="1"/>
</dbReference>
<dbReference type="Pfam" id="PF24681">
    <property type="entry name" value="Kelch_KLHDC2_KLHL20_DRC7"/>
    <property type="match status" value="2"/>
</dbReference>
<feature type="compositionally biased region" description="Low complexity" evidence="1">
    <location>
        <begin position="857"/>
        <end position="872"/>
    </location>
</feature>
<reference evidence="4" key="1">
    <citation type="submission" date="2022-08" db="EMBL/GenBank/DDBJ databases">
        <title>Novel sulphate-reducing endosymbionts in the free-living metamonad Anaeramoeba.</title>
        <authorList>
            <person name="Jerlstrom-Hultqvist J."/>
            <person name="Cepicka I."/>
            <person name="Gallot-Lavallee L."/>
            <person name="Salas-Leiva D."/>
            <person name="Curtis B.A."/>
            <person name="Zahonova K."/>
            <person name="Pipaliya S."/>
            <person name="Dacks J."/>
            <person name="Roger A.J."/>
        </authorList>
    </citation>
    <scope>NUCLEOTIDE SEQUENCE</scope>
    <source>
        <strain evidence="4">Busselton2</strain>
    </source>
</reference>
<dbReference type="PROSITE" id="PS50003">
    <property type="entry name" value="PH_DOMAIN"/>
    <property type="match status" value="1"/>
</dbReference>
<organism evidence="4 5">
    <name type="scientific">Anaeramoeba flamelloides</name>
    <dbReference type="NCBI Taxonomy" id="1746091"/>
    <lineage>
        <taxon>Eukaryota</taxon>
        <taxon>Metamonada</taxon>
        <taxon>Anaeramoebidae</taxon>
        <taxon>Anaeramoeba</taxon>
    </lineage>
</organism>
<dbReference type="SUPFAM" id="SSF117281">
    <property type="entry name" value="Kelch motif"/>
    <property type="match status" value="1"/>
</dbReference>
<feature type="compositionally biased region" description="Basic residues" evidence="1">
    <location>
        <begin position="873"/>
        <end position="893"/>
    </location>
</feature>